<evidence type="ECO:0000313" key="7">
    <source>
        <dbReference type="EMBL" id="CEK65441.1"/>
    </source>
</evidence>
<reference evidence="7" key="1">
    <citation type="submission" date="2014-12" db="EMBL/GenBank/DDBJ databases">
        <title>Insight into the proteome of Arion vulgaris.</title>
        <authorList>
            <person name="Aradska J."/>
            <person name="Bulat T."/>
            <person name="Smidak R."/>
            <person name="Sarate P."/>
            <person name="Gangsoo J."/>
            <person name="Sialana F."/>
            <person name="Bilban M."/>
            <person name="Lubec G."/>
        </authorList>
    </citation>
    <scope>NUCLEOTIDE SEQUENCE</scope>
    <source>
        <tissue evidence="7">Skin</tissue>
    </source>
</reference>
<evidence type="ECO:0000256" key="3">
    <source>
        <dbReference type="PIRSR" id="PIRSR637359-1"/>
    </source>
</evidence>
<dbReference type="AlphaFoldDB" id="A0A0B6ZC45"/>
<dbReference type="SUPFAM" id="SSF52540">
    <property type="entry name" value="P-loop containing nucleoside triphosphate hydrolases"/>
    <property type="match status" value="1"/>
</dbReference>
<dbReference type="PANTHER" id="PTHR10605:SF72">
    <property type="entry name" value="HEPARAN SULFATE 3-O SULFOTRANSFERASE-B, ISOFORM A"/>
    <property type="match status" value="1"/>
</dbReference>
<dbReference type="GO" id="GO:0008467">
    <property type="term" value="F:[heparan sulfate]-glucosamine 3-sulfotransferase activity"/>
    <property type="evidence" value="ECO:0007669"/>
    <property type="project" value="TreeGrafter"/>
</dbReference>
<evidence type="ECO:0000256" key="1">
    <source>
        <dbReference type="ARBA" id="ARBA00022679"/>
    </source>
</evidence>
<feature type="domain" description="Sulfotransferase" evidence="6">
    <location>
        <begin position="167"/>
        <end position="354"/>
    </location>
</feature>
<gene>
    <name evidence="7" type="primary">ORF55024</name>
</gene>
<dbReference type="PANTHER" id="PTHR10605">
    <property type="entry name" value="HEPARAN SULFATE SULFOTRANSFERASE"/>
    <property type="match status" value="1"/>
</dbReference>
<feature type="disulfide bond" evidence="5">
    <location>
        <begin position="365"/>
        <end position="374"/>
    </location>
</feature>
<keyword evidence="1" id="KW-0808">Transferase</keyword>
<protein>
    <recommendedName>
        <fullName evidence="6">Sulfotransferase domain-containing protein</fullName>
    </recommendedName>
</protein>
<evidence type="ECO:0000259" key="6">
    <source>
        <dbReference type="Pfam" id="PF00685"/>
    </source>
</evidence>
<evidence type="ECO:0000256" key="2">
    <source>
        <dbReference type="ARBA" id="ARBA00023180"/>
    </source>
</evidence>
<evidence type="ECO:0000256" key="5">
    <source>
        <dbReference type="PIRSR" id="PIRSR637359-3"/>
    </source>
</evidence>
<dbReference type="InterPro" id="IPR037359">
    <property type="entry name" value="NST/OST"/>
</dbReference>
<keyword evidence="2" id="KW-0325">Glycoprotein</keyword>
<sequence length="417" mass="48334">TTVRQRFEDHILQHKSNGTTSNGLQRQHNPLVQLMDTKVYAQNVSSNNNNIVDQHVTTQTLLNGLKFWNYSERDQQKRNNTESNLLLHSINSSVDLYKGYTSERTYNTVTNLQLTTTKYELSKSTYETNLTENTDIQLDNSDYLLQTRNQGLRINSTLNGSQIKRLPKAIIIGVKKAGTRALLEFLRMHPNVEGTGPEPHFFDRNYRNGLEWYRDLMPKTYDHQVTVEKTPGYFVTRDAAKRIFEMDPTIKLILVVRDPVTRAISDYCQAVSKHTMKPFENMALIDERLGLVNTSWVAIKVGVYAKHMKNWLQVFPLNQIHLVDGQGLIDEPAREIAKVETFLGLPKYINDSHFYLRGFKGTFPCLMRNGRPHCLDEKTKGRDHPVVKESVIQRLRDFYRPFNAKFFQMVGVKFDWS</sequence>
<dbReference type="InterPro" id="IPR027417">
    <property type="entry name" value="P-loop_NTPase"/>
</dbReference>
<feature type="binding site" evidence="4">
    <location>
        <begin position="380"/>
        <end position="384"/>
    </location>
    <ligand>
        <name>3'-phosphoadenylyl sulfate</name>
        <dbReference type="ChEBI" id="CHEBI:58339"/>
    </ligand>
</feature>
<feature type="non-terminal residue" evidence="7">
    <location>
        <position position="1"/>
    </location>
</feature>
<organism evidence="7">
    <name type="scientific">Arion vulgaris</name>
    <dbReference type="NCBI Taxonomy" id="1028688"/>
    <lineage>
        <taxon>Eukaryota</taxon>
        <taxon>Metazoa</taxon>
        <taxon>Spiralia</taxon>
        <taxon>Lophotrochozoa</taxon>
        <taxon>Mollusca</taxon>
        <taxon>Gastropoda</taxon>
        <taxon>Heterobranchia</taxon>
        <taxon>Euthyneura</taxon>
        <taxon>Panpulmonata</taxon>
        <taxon>Eupulmonata</taxon>
        <taxon>Stylommatophora</taxon>
        <taxon>Helicina</taxon>
        <taxon>Arionoidea</taxon>
        <taxon>Arionidae</taxon>
        <taxon>Arion</taxon>
    </lineage>
</organism>
<feature type="binding site" evidence="4">
    <location>
        <begin position="176"/>
        <end position="180"/>
    </location>
    <ligand>
        <name>3'-phosphoadenylyl sulfate</name>
        <dbReference type="ChEBI" id="CHEBI:58339"/>
    </ligand>
</feature>
<dbReference type="Gene3D" id="3.40.50.300">
    <property type="entry name" value="P-loop containing nucleotide triphosphate hydrolases"/>
    <property type="match status" value="1"/>
</dbReference>
<accession>A0A0B6ZC45</accession>
<dbReference type="InterPro" id="IPR000863">
    <property type="entry name" value="Sulfotransferase_dom"/>
</dbReference>
<name>A0A0B6ZC45_9EUPU</name>
<dbReference type="Pfam" id="PF00685">
    <property type="entry name" value="Sulfotransfer_1"/>
    <property type="match status" value="1"/>
</dbReference>
<keyword evidence="5" id="KW-1015">Disulfide bond</keyword>
<dbReference type="EMBL" id="HACG01018576">
    <property type="protein sequence ID" value="CEK65441.1"/>
    <property type="molecule type" value="Transcribed_RNA"/>
</dbReference>
<evidence type="ECO:0000256" key="4">
    <source>
        <dbReference type="PIRSR" id="PIRSR637359-2"/>
    </source>
</evidence>
<feature type="binding site" evidence="4">
    <location>
        <position position="257"/>
    </location>
    <ligand>
        <name>3'-phosphoadenylyl sulfate</name>
        <dbReference type="ChEBI" id="CHEBI:58339"/>
    </ligand>
</feature>
<feature type="binding site" evidence="4">
    <location>
        <position position="265"/>
    </location>
    <ligand>
        <name>3'-phosphoadenylyl sulfate</name>
        <dbReference type="ChEBI" id="CHEBI:58339"/>
    </ligand>
</feature>
<proteinExistence type="predicted"/>
<feature type="active site" description="For sulfotransferase activity" evidence="3">
    <location>
        <position position="176"/>
    </location>
</feature>